<evidence type="ECO:0000313" key="2">
    <source>
        <dbReference type="EMBL" id="KAL0312576.1"/>
    </source>
</evidence>
<evidence type="ECO:0000259" key="1">
    <source>
        <dbReference type="Pfam" id="PF13966"/>
    </source>
</evidence>
<dbReference type="InterPro" id="IPR026960">
    <property type="entry name" value="RVT-Znf"/>
</dbReference>
<accession>A0AAW2L2T9</accession>
<dbReference type="PANTHER" id="PTHR33116">
    <property type="entry name" value="REVERSE TRANSCRIPTASE ZINC-BINDING DOMAIN-CONTAINING PROTEIN-RELATED-RELATED"/>
    <property type="match status" value="1"/>
</dbReference>
<proteinExistence type="predicted"/>
<dbReference type="PANTHER" id="PTHR33116:SF86">
    <property type="entry name" value="REVERSE TRANSCRIPTASE DOMAIN-CONTAINING PROTEIN"/>
    <property type="match status" value="1"/>
</dbReference>
<dbReference type="Pfam" id="PF13966">
    <property type="entry name" value="zf-RVT"/>
    <property type="match status" value="1"/>
</dbReference>
<protein>
    <recommendedName>
        <fullName evidence="1">Reverse transcriptase zinc-binding domain-containing protein</fullName>
    </recommendedName>
</protein>
<reference evidence="2" key="2">
    <citation type="journal article" date="2024" name="Plant">
        <title>Genomic evolution and insights into agronomic trait innovations of Sesamum species.</title>
        <authorList>
            <person name="Miao H."/>
            <person name="Wang L."/>
            <person name="Qu L."/>
            <person name="Liu H."/>
            <person name="Sun Y."/>
            <person name="Le M."/>
            <person name="Wang Q."/>
            <person name="Wei S."/>
            <person name="Zheng Y."/>
            <person name="Lin W."/>
            <person name="Duan Y."/>
            <person name="Cao H."/>
            <person name="Xiong S."/>
            <person name="Wang X."/>
            <person name="Wei L."/>
            <person name="Li C."/>
            <person name="Ma Q."/>
            <person name="Ju M."/>
            <person name="Zhao R."/>
            <person name="Li G."/>
            <person name="Mu C."/>
            <person name="Tian Q."/>
            <person name="Mei H."/>
            <person name="Zhang T."/>
            <person name="Gao T."/>
            <person name="Zhang H."/>
        </authorList>
    </citation>
    <scope>NUCLEOTIDE SEQUENCE</scope>
    <source>
        <strain evidence="2">G02</strain>
    </source>
</reference>
<dbReference type="EMBL" id="JACGWJ010000026">
    <property type="protein sequence ID" value="KAL0312576.1"/>
    <property type="molecule type" value="Genomic_DNA"/>
</dbReference>
<reference evidence="2" key="1">
    <citation type="submission" date="2020-06" db="EMBL/GenBank/DDBJ databases">
        <authorList>
            <person name="Li T."/>
            <person name="Hu X."/>
            <person name="Zhang T."/>
            <person name="Song X."/>
            <person name="Zhang H."/>
            <person name="Dai N."/>
            <person name="Sheng W."/>
            <person name="Hou X."/>
            <person name="Wei L."/>
        </authorList>
    </citation>
    <scope>NUCLEOTIDE SEQUENCE</scope>
    <source>
        <strain evidence="2">G02</strain>
        <tissue evidence="2">Leaf</tissue>
    </source>
</reference>
<feature type="domain" description="Reverse transcriptase zinc-binding" evidence="1">
    <location>
        <begin position="161"/>
        <end position="257"/>
    </location>
</feature>
<gene>
    <name evidence="2" type="ORF">Sradi_5656900</name>
</gene>
<sequence length="356" mass="40818">MGFRNLRAFNLAMLAKQGWRILQKPNLLLSQILKSRYFPKCDFLQAKNGYNPSFTWRSIWEGRSTLEAGLRWKIGNGKNVLVWGDKWIPRPSTFKTISPMIGGFADLRVADLIDPINRSWKGEVIDNLLWPEDAIIIKDIPLGRNSSPDIQVWHYTKSGTFSVKSAYHVTTSLLSQYNSSKSGQSSSWSRAWAGIWSARVPNKIKVFLWRACKEAIPTTANLIRRKCVVDENCTSCGAPLENSKHVFLDCSFARQTWALADIPNSVISQWEQDMEGWIVKVRDELDHEKFNFFLVLCWKLWNRRNKLVMENRTTSPLDTVLLARSFLHDFMNCIVISNKPGQTITKEVGSSPGRLY</sequence>
<organism evidence="2">
    <name type="scientific">Sesamum radiatum</name>
    <name type="common">Black benniseed</name>
    <dbReference type="NCBI Taxonomy" id="300843"/>
    <lineage>
        <taxon>Eukaryota</taxon>
        <taxon>Viridiplantae</taxon>
        <taxon>Streptophyta</taxon>
        <taxon>Embryophyta</taxon>
        <taxon>Tracheophyta</taxon>
        <taxon>Spermatophyta</taxon>
        <taxon>Magnoliopsida</taxon>
        <taxon>eudicotyledons</taxon>
        <taxon>Gunneridae</taxon>
        <taxon>Pentapetalae</taxon>
        <taxon>asterids</taxon>
        <taxon>lamiids</taxon>
        <taxon>Lamiales</taxon>
        <taxon>Pedaliaceae</taxon>
        <taxon>Sesamum</taxon>
    </lineage>
</organism>
<dbReference type="AlphaFoldDB" id="A0AAW2L2T9"/>
<comment type="caution">
    <text evidence="2">The sequence shown here is derived from an EMBL/GenBank/DDBJ whole genome shotgun (WGS) entry which is preliminary data.</text>
</comment>
<name>A0AAW2L2T9_SESRA</name>